<keyword evidence="5" id="KW-1185">Reference proteome</keyword>
<organism evidence="4 5">
    <name type="scientific">Vibrio penaeicida</name>
    <dbReference type="NCBI Taxonomy" id="104609"/>
    <lineage>
        <taxon>Bacteria</taxon>
        <taxon>Pseudomonadati</taxon>
        <taxon>Pseudomonadota</taxon>
        <taxon>Gammaproteobacteria</taxon>
        <taxon>Vibrionales</taxon>
        <taxon>Vibrionaceae</taxon>
        <taxon>Vibrio</taxon>
    </lineage>
</organism>
<evidence type="ECO:0000259" key="2">
    <source>
        <dbReference type="Pfam" id="PF00496"/>
    </source>
</evidence>
<accession>A0AAV5P0I9</accession>
<dbReference type="GO" id="GO:0015833">
    <property type="term" value="P:peptide transport"/>
    <property type="evidence" value="ECO:0007669"/>
    <property type="project" value="TreeGrafter"/>
</dbReference>
<dbReference type="RefSeq" id="WP_126609706.1">
    <property type="nucleotide sequence ID" value="NZ_AP025145.1"/>
</dbReference>
<evidence type="ECO:0000313" key="5">
    <source>
        <dbReference type="Proteomes" id="UP001156690"/>
    </source>
</evidence>
<dbReference type="GO" id="GO:1904680">
    <property type="term" value="F:peptide transmembrane transporter activity"/>
    <property type="evidence" value="ECO:0007669"/>
    <property type="project" value="TreeGrafter"/>
</dbReference>
<dbReference type="Pfam" id="PF00496">
    <property type="entry name" value="SBP_bac_5"/>
    <property type="match status" value="1"/>
</dbReference>
<dbReference type="PANTHER" id="PTHR30290">
    <property type="entry name" value="PERIPLASMIC BINDING COMPONENT OF ABC TRANSPORTER"/>
    <property type="match status" value="1"/>
</dbReference>
<dbReference type="InterPro" id="IPR000914">
    <property type="entry name" value="SBP_5_dom"/>
</dbReference>
<feature type="domain" description="Transcriptional regulator SgrR N-terminal HTH" evidence="3">
    <location>
        <begin position="20"/>
        <end position="96"/>
    </location>
</feature>
<reference evidence="5" key="1">
    <citation type="journal article" date="2019" name="Int. J. Syst. Evol. Microbiol.">
        <title>The Global Catalogue of Microorganisms (GCM) 10K type strain sequencing project: providing services to taxonomists for standard genome sequencing and annotation.</title>
        <authorList>
            <consortium name="The Broad Institute Genomics Platform"/>
            <consortium name="The Broad Institute Genome Sequencing Center for Infectious Disease"/>
            <person name="Wu L."/>
            <person name="Ma J."/>
        </authorList>
    </citation>
    <scope>NUCLEOTIDE SEQUENCE [LARGE SCALE GENOMIC DNA]</scope>
    <source>
        <strain evidence="5">NBRC 15640</strain>
    </source>
</reference>
<dbReference type="Proteomes" id="UP001156690">
    <property type="component" value="Unassembled WGS sequence"/>
</dbReference>
<dbReference type="AlphaFoldDB" id="A0AAV5P0I9"/>
<evidence type="ECO:0000259" key="3">
    <source>
        <dbReference type="Pfam" id="PF12793"/>
    </source>
</evidence>
<dbReference type="PANTHER" id="PTHR30290:SF72">
    <property type="entry name" value="HTH-TYPE TRANSCRIPTIONAL REGULATOR SGRR"/>
    <property type="match status" value="1"/>
</dbReference>
<dbReference type="EMBL" id="BSNX01000075">
    <property type="protein sequence ID" value="GLQ76220.1"/>
    <property type="molecule type" value="Genomic_DNA"/>
</dbReference>
<gene>
    <name evidence="4" type="ORF">GCM10007932_55830</name>
</gene>
<dbReference type="InterPro" id="IPR025370">
    <property type="entry name" value="SgrR_HTH_N"/>
</dbReference>
<dbReference type="SUPFAM" id="SSF53850">
    <property type="entry name" value="Periplasmic binding protein-like II"/>
    <property type="match status" value="1"/>
</dbReference>
<keyword evidence="1" id="KW-0238">DNA-binding</keyword>
<comment type="caution">
    <text evidence="4">The sequence shown here is derived from an EMBL/GenBank/DDBJ whole genome shotgun (WGS) entry which is preliminary data.</text>
</comment>
<dbReference type="GO" id="GO:0003677">
    <property type="term" value="F:DNA binding"/>
    <property type="evidence" value="ECO:0007669"/>
    <property type="project" value="UniProtKB-KW"/>
</dbReference>
<dbReference type="InterPro" id="IPR039424">
    <property type="entry name" value="SBP_5"/>
</dbReference>
<dbReference type="Gene3D" id="3.40.190.10">
    <property type="entry name" value="Periplasmic binding protein-like II"/>
    <property type="match status" value="1"/>
</dbReference>
<sequence length="566" mass="65156">MRYWIALAYFRDTLITDTWKTVSLDDITQALNCTRRNAQLVIKRLAEEGSIGWKPGVGRGNLPQAILLKSVNERVERYAKRLMKEGKSEQAIALIPVCERDQFIVEFVAQYQTGVGEEHILQVPFYRGTHSLDVIGISRRSEAHIANHLYAHLVFWDHNAQEYKGDLAHYWEKTDQGTLFYLRKGLRFHDGSPILASDIRRHFERLMGSPHSTRAIYQFIDQVTVHDDWRIEFSSKALPNLIPKLLSSCVMGIAKKDKGRVIGSGPFMLQEQTEWRTLLKVFPYYHGYRPWIDGVEIWNVGDKAKDFELNSDVVHGVHLQNRSRDGFEEKKQWEKGCIYAQLNPNRLAWTKKQSHRKWLQHVIRSIPLPDVTWGEEVAYAEGMMKTPVFENMNSVSPPPTPEALPSVPLQILTYQLSIHIAAAQQIHDALSSLGVECELKILEFPEFDFVETLVKADIIVSGDVFEEDAELSWMSWFFSTNTNTACLTPKYMDWVKDKVVRAMQLPSKLQRLKQLEQTEQALVAKGLYQPIFHIRQDMSVSDKLTMTKLLPNGWIDFTQVVIKNSG</sequence>
<feature type="domain" description="Solute-binding protein family 5" evidence="2">
    <location>
        <begin position="162"/>
        <end position="312"/>
    </location>
</feature>
<proteinExistence type="predicted"/>
<evidence type="ECO:0000256" key="1">
    <source>
        <dbReference type="ARBA" id="ARBA00023125"/>
    </source>
</evidence>
<protein>
    <submittedName>
        <fullName evidence="4">Peptide-binding protein</fullName>
    </submittedName>
</protein>
<evidence type="ECO:0000313" key="4">
    <source>
        <dbReference type="EMBL" id="GLQ76220.1"/>
    </source>
</evidence>
<dbReference type="Pfam" id="PF12793">
    <property type="entry name" value="SgrR_N"/>
    <property type="match status" value="1"/>
</dbReference>
<name>A0AAV5P0I9_9VIBR</name>